<evidence type="ECO:0000256" key="2">
    <source>
        <dbReference type="SAM" id="Phobius"/>
    </source>
</evidence>
<name>A0A2H0TKM9_9BACT</name>
<evidence type="ECO:0000313" key="3">
    <source>
        <dbReference type="EMBL" id="PIR72549.1"/>
    </source>
</evidence>
<accession>A0A2H0TKM9</accession>
<keyword evidence="2" id="KW-1133">Transmembrane helix</keyword>
<dbReference type="Proteomes" id="UP000237006">
    <property type="component" value="Unassembled WGS sequence"/>
</dbReference>
<reference evidence="4" key="1">
    <citation type="submission" date="2017-09" db="EMBL/GenBank/DDBJ databases">
        <title>Depth-based differentiation of microbial function through sediment-hosted aquifers and enrichment of novel symbionts in the deep terrestrial subsurface.</title>
        <authorList>
            <person name="Probst A.J."/>
            <person name="Ladd B."/>
            <person name="Jarett J.K."/>
            <person name="Geller-Mcgrath D.E."/>
            <person name="Sieber C.M.K."/>
            <person name="Emerson J.B."/>
            <person name="Anantharaman K."/>
            <person name="Thomas B.C."/>
            <person name="Malmstrom R."/>
            <person name="Stieglmeier M."/>
            <person name="Klingl A."/>
            <person name="Woyke T."/>
            <person name="Ryan C.M."/>
            <person name="Banfield J.F."/>
        </authorList>
    </citation>
    <scope>NUCLEOTIDE SEQUENCE [LARGE SCALE GENOMIC DNA]</scope>
</reference>
<evidence type="ECO:0000256" key="1">
    <source>
        <dbReference type="SAM" id="Coils"/>
    </source>
</evidence>
<dbReference type="AlphaFoldDB" id="A0A2H0TKM9"/>
<dbReference type="EMBL" id="PFCI01000003">
    <property type="protein sequence ID" value="PIR72549.1"/>
    <property type="molecule type" value="Genomic_DNA"/>
</dbReference>
<evidence type="ECO:0008006" key="5">
    <source>
        <dbReference type="Google" id="ProtNLM"/>
    </source>
</evidence>
<keyword evidence="1" id="KW-0175">Coiled coil</keyword>
<gene>
    <name evidence="3" type="ORF">COU41_00110</name>
</gene>
<evidence type="ECO:0000313" key="4">
    <source>
        <dbReference type="Proteomes" id="UP000237006"/>
    </source>
</evidence>
<feature type="coiled-coil region" evidence="1">
    <location>
        <begin position="67"/>
        <end position="94"/>
    </location>
</feature>
<organism evidence="3 4">
    <name type="scientific">Candidatus Nealsonbacteria bacterium CG10_big_fil_rev_8_21_14_0_10_36_228</name>
    <dbReference type="NCBI Taxonomy" id="1974708"/>
    <lineage>
        <taxon>Bacteria</taxon>
        <taxon>Candidatus Nealsoniibacteriota</taxon>
    </lineage>
</organism>
<proteinExistence type="predicted"/>
<protein>
    <recommendedName>
        <fullName evidence="5">Cell division protein FtsL</fullName>
    </recommendedName>
</protein>
<sequence length="125" mass="14615">MNQTLTLNPRMGLSPSARSLASRPFLIRPRLTLNLKLFWGLILISIIFLLVFYVFQVNFLTREIYLIQNSEEKLKEITQENENLEIEFSKSNSLANLEKYLSNQNFEKASQVKYIKILESEVVTK</sequence>
<keyword evidence="2" id="KW-0472">Membrane</keyword>
<comment type="caution">
    <text evidence="3">The sequence shown here is derived from an EMBL/GenBank/DDBJ whole genome shotgun (WGS) entry which is preliminary data.</text>
</comment>
<feature type="transmembrane region" description="Helical" evidence="2">
    <location>
        <begin position="37"/>
        <end position="55"/>
    </location>
</feature>
<keyword evidence="2" id="KW-0812">Transmembrane</keyword>